<dbReference type="PANTHER" id="PTHR28244:SF3">
    <property type="entry name" value="EXTRACELLULAR MUTANT PROTEIN 11 C-TERMINAL DOMAIN-CONTAINING PROTEIN"/>
    <property type="match status" value="1"/>
</dbReference>
<feature type="compositionally biased region" description="Polar residues" evidence="2">
    <location>
        <begin position="29"/>
        <end position="39"/>
    </location>
</feature>
<feature type="region of interest" description="Disordered" evidence="2">
    <location>
        <begin position="72"/>
        <end position="132"/>
    </location>
</feature>
<dbReference type="InterPro" id="IPR053029">
    <property type="entry name" value="RNA_pol_I-specific_init_factor"/>
</dbReference>
<evidence type="ECO:0000313" key="5">
    <source>
        <dbReference type="Proteomes" id="UP001174691"/>
    </source>
</evidence>
<feature type="coiled-coil region" evidence="1">
    <location>
        <begin position="510"/>
        <end position="555"/>
    </location>
</feature>
<feature type="region of interest" description="Disordered" evidence="2">
    <location>
        <begin position="353"/>
        <end position="433"/>
    </location>
</feature>
<keyword evidence="5" id="KW-1185">Reference proteome</keyword>
<organism evidence="4 5">
    <name type="scientific">Coniochaeta hoffmannii</name>
    <dbReference type="NCBI Taxonomy" id="91930"/>
    <lineage>
        <taxon>Eukaryota</taxon>
        <taxon>Fungi</taxon>
        <taxon>Dikarya</taxon>
        <taxon>Ascomycota</taxon>
        <taxon>Pezizomycotina</taxon>
        <taxon>Sordariomycetes</taxon>
        <taxon>Sordariomycetidae</taxon>
        <taxon>Coniochaetales</taxon>
        <taxon>Coniochaetaceae</taxon>
        <taxon>Coniochaeta</taxon>
    </lineage>
</organism>
<feature type="compositionally biased region" description="Basic residues" evidence="2">
    <location>
        <begin position="414"/>
        <end position="425"/>
    </location>
</feature>
<accession>A0AA38RCU6</accession>
<sequence>MRIDMMPTARKKMSGMGMFMSRHADGTNAGPTSPRQGAVTNAPAPLSPPQSTLQPAPQIVVSRQEIAAAAKIPLPKSGRFGFTGATTQGQQQSPEQQQQQRKQSLAGSPPTALQHYHPMQRSKTSDQVQQVGHAQHLNGGMWEDSTVASMFEETDSRGGSDRFKGQHNRAYSETTYPRQAGGRDERQHRRDEHDPFVIGSDGYLQVVGRSGAAVNGPSATTLNTSVQSGINEQETHLDDVYHDENQYQHTPPRNIILRRFKGAQRDAREPNRNSFPDNRIAGISSPLDSNSLQGSPGRRTERTARLDDKIEEAVRERDLREYEKARNRERELHHKRSTIFENLTPVDDPTFLTQEAVGAPTPGDAATSEDFKEALQRTPRAPSLTRPLVSRPASRPPLAAQKNPLREPSLTRTSSRRLQKSKKRPRSPDYNDAELNAMSYAELQKQDFDYDPQAAAMQHTSVPAGNSLEDKLTYYKEQDSTEQTKFFTQMSIGEWEDAGDWFLDQFSSVVQKLKTARKEKREIVTQFEKEINAREEAVRNKMEGIGRTLKELKQEGQSMMSGKDVDV</sequence>
<feature type="region of interest" description="Disordered" evidence="2">
    <location>
        <begin position="263"/>
        <end position="304"/>
    </location>
</feature>
<feature type="domain" description="Extracellular mutant protein 11 C-terminal" evidence="3">
    <location>
        <begin position="429"/>
        <end position="560"/>
    </location>
</feature>
<feature type="compositionally biased region" description="Polar residues" evidence="2">
    <location>
        <begin position="121"/>
        <end position="132"/>
    </location>
</feature>
<dbReference type="PANTHER" id="PTHR28244">
    <property type="entry name" value="RNA POLYMERASE I-SPECIFIC TRANSCRIPTION INITIATION FACTOR RRN11"/>
    <property type="match status" value="1"/>
</dbReference>
<evidence type="ECO:0000256" key="1">
    <source>
        <dbReference type="SAM" id="Coils"/>
    </source>
</evidence>
<keyword evidence="1" id="KW-0175">Coiled coil</keyword>
<evidence type="ECO:0000313" key="4">
    <source>
        <dbReference type="EMBL" id="KAJ9144802.1"/>
    </source>
</evidence>
<evidence type="ECO:0000256" key="2">
    <source>
        <dbReference type="SAM" id="MobiDB-lite"/>
    </source>
</evidence>
<dbReference type="GO" id="GO:0001164">
    <property type="term" value="F:RNA polymerase I core promoter sequence-specific DNA binding"/>
    <property type="evidence" value="ECO:0007669"/>
    <property type="project" value="TreeGrafter"/>
</dbReference>
<name>A0AA38RCU6_9PEZI</name>
<feature type="region of interest" description="Disordered" evidence="2">
    <location>
        <begin position="21"/>
        <end position="58"/>
    </location>
</feature>
<protein>
    <recommendedName>
        <fullName evidence="3">Extracellular mutant protein 11 C-terminal domain-containing protein</fullName>
    </recommendedName>
</protein>
<feature type="compositionally biased region" description="Low complexity" evidence="2">
    <location>
        <begin position="78"/>
        <end position="103"/>
    </location>
</feature>
<comment type="caution">
    <text evidence="4">The sequence shown here is derived from an EMBL/GenBank/DDBJ whole genome shotgun (WGS) entry which is preliminary data.</text>
</comment>
<evidence type="ECO:0000259" key="3">
    <source>
        <dbReference type="Pfam" id="PF15463"/>
    </source>
</evidence>
<feature type="region of interest" description="Disordered" evidence="2">
    <location>
        <begin position="152"/>
        <end position="197"/>
    </location>
</feature>
<dbReference type="Pfam" id="PF15463">
    <property type="entry name" value="ECM11"/>
    <property type="match status" value="1"/>
</dbReference>
<dbReference type="Proteomes" id="UP001174691">
    <property type="component" value="Unassembled WGS sequence"/>
</dbReference>
<reference evidence="4" key="1">
    <citation type="submission" date="2022-07" db="EMBL/GenBank/DDBJ databases">
        <title>Fungi with potential for degradation of polypropylene.</title>
        <authorList>
            <person name="Gostincar C."/>
        </authorList>
    </citation>
    <scope>NUCLEOTIDE SEQUENCE</scope>
    <source>
        <strain evidence="4">EXF-13287</strain>
    </source>
</reference>
<dbReference type="GO" id="GO:0042790">
    <property type="term" value="P:nucleolar large rRNA transcription by RNA polymerase I"/>
    <property type="evidence" value="ECO:0007669"/>
    <property type="project" value="TreeGrafter"/>
</dbReference>
<gene>
    <name evidence="4" type="ORF">NKR19_g6333</name>
</gene>
<dbReference type="InterPro" id="IPR029178">
    <property type="entry name" value="Ecm11_C"/>
</dbReference>
<feature type="compositionally biased region" description="Basic and acidic residues" evidence="2">
    <location>
        <begin position="181"/>
        <end position="195"/>
    </location>
</feature>
<proteinExistence type="predicted"/>
<dbReference type="EMBL" id="JANBVN010000096">
    <property type="protein sequence ID" value="KAJ9144802.1"/>
    <property type="molecule type" value="Genomic_DNA"/>
</dbReference>
<dbReference type="GO" id="GO:0070860">
    <property type="term" value="C:RNA polymerase I core factor complex"/>
    <property type="evidence" value="ECO:0007669"/>
    <property type="project" value="TreeGrafter"/>
</dbReference>
<dbReference type="GO" id="GO:0017025">
    <property type="term" value="F:TBP-class protein binding"/>
    <property type="evidence" value="ECO:0007669"/>
    <property type="project" value="TreeGrafter"/>
</dbReference>
<dbReference type="AlphaFoldDB" id="A0AA38RCU6"/>
<feature type="compositionally biased region" description="Basic and acidic residues" evidence="2">
    <location>
        <begin position="154"/>
        <end position="164"/>
    </location>
</feature>